<reference evidence="1 2" key="1">
    <citation type="submission" date="2021-03" db="EMBL/GenBank/DDBJ databases">
        <title>novel species isolated from a fishpond in China.</title>
        <authorList>
            <person name="Lu H."/>
            <person name="Cai Z."/>
        </authorList>
    </citation>
    <scope>NUCLEOTIDE SEQUENCE [LARGE SCALE GENOMIC DNA]</scope>
    <source>
        <strain evidence="1 2">Y57</strain>
    </source>
</reference>
<proteinExistence type="predicted"/>
<keyword evidence="2" id="KW-1185">Reference proteome</keyword>
<accession>A0ABS3CRZ3</accession>
<name>A0ABS3CRZ3_9ALTE</name>
<protein>
    <recommendedName>
        <fullName evidence="3">MSHA biogenesis protein MshK</fullName>
    </recommendedName>
</protein>
<evidence type="ECO:0000313" key="2">
    <source>
        <dbReference type="Proteomes" id="UP000663992"/>
    </source>
</evidence>
<dbReference type="RefSeq" id="WP_206593099.1">
    <property type="nucleotide sequence ID" value="NZ_JAFKCS010000003.1"/>
</dbReference>
<evidence type="ECO:0000313" key="1">
    <source>
        <dbReference type="EMBL" id="MBN7819284.1"/>
    </source>
</evidence>
<organism evidence="1 2">
    <name type="scientific">Bowmanella yangjiangensis</name>
    <dbReference type="NCBI Taxonomy" id="2811230"/>
    <lineage>
        <taxon>Bacteria</taxon>
        <taxon>Pseudomonadati</taxon>
        <taxon>Pseudomonadota</taxon>
        <taxon>Gammaproteobacteria</taxon>
        <taxon>Alteromonadales</taxon>
        <taxon>Alteromonadaceae</taxon>
        <taxon>Bowmanella</taxon>
    </lineage>
</organism>
<gene>
    <name evidence="1" type="ORF">J0A65_05370</name>
</gene>
<dbReference type="EMBL" id="JAFKCS010000003">
    <property type="protein sequence ID" value="MBN7819284.1"/>
    <property type="molecule type" value="Genomic_DNA"/>
</dbReference>
<sequence length="108" mass="11783">MILTSAYLVLLLGTDAVELQDPTRPPTTQKVDEASSGANAASLRVSAIFIAEERRYAIVNQRIMYVGDKLGDLVVAAIHADAVHFSEHGQTRVVVLNDTKVKDNTDEF</sequence>
<dbReference type="Proteomes" id="UP000663992">
    <property type="component" value="Unassembled WGS sequence"/>
</dbReference>
<evidence type="ECO:0008006" key="3">
    <source>
        <dbReference type="Google" id="ProtNLM"/>
    </source>
</evidence>
<comment type="caution">
    <text evidence="1">The sequence shown here is derived from an EMBL/GenBank/DDBJ whole genome shotgun (WGS) entry which is preliminary data.</text>
</comment>